<keyword evidence="13" id="KW-1185">Reference proteome</keyword>
<keyword evidence="7" id="KW-0256">Endoplasmic reticulum</keyword>
<organism evidence="11 13">
    <name type="scientific">Rhodotorula toruloides</name>
    <name type="common">Yeast</name>
    <name type="synonym">Rhodosporidium toruloides</name>
    <dbReference type="NCBI Taxonomy" id="5286"/>
    <lineage>
        <taxon>Eukaryota</taxon>
        <taxon>Fungi</taxon>
        <taxon>Dikarya</taxon>
        <taxon>Basidiomycota</taxon>
        <taxon>Pucciniomycotina</taxon>
        <taxon>Microbotryomycetes</taxon>
        <taxon>Sporidiobolales</taxon>
        <taxon>Sporidiobolaceae</taxon>
        <taxon>Rhodotorula</taxon>
    </lineage>
</organism>
<evidence type="ECO:0000256" key="5">
    <source>
        <dbReference type="ARBA" id="ARBA00017467"/>
    </source>
</evidence>
<reference evidence="11 13" key="1">
    <citation type="submission" date="2015-07" db="EMBL/GenBank/DDBJ databases">
        <authorList>
            <person name="Cajimat M.N.B."/>
            <person name="Milazzo M.L."/>
            <person name="Fulhorst C.F."/>
        </authorList>
    </citation>
    <scope>NUCLEOTIDE SEQUENCE [LARGE SCALE GENOMIC DNA]</scope>
    <source>
        <strain evidence="11">Single colony</strain>
    </source>
</reference>
<evidence type="ECO:0000256" key="3">
    <source>
        <dbReference type="ARBA" id="ARBA00009731"/>
    </source>
</evidence>
<evidence type="ECO:0000313" key="13">
    <source>
        <dbReference type="Proteomes" id="UP000199069"/>
    </source>
</evidence>
<evidence type="ECO:0000313" key="11">
    <source>
        <dbReference type="EMBL" id="CTR06963.1"/>
    </source>
</evidence>
<keyword evidence="9" id="KW-0472">Membrane</keyword>
<comment type="similarity">
    <text evidence="3">Belongs to the ALG14 family.</text>
</comment>
<evidence type="ECO:0000256" key="8">
    <source>
        <dbReference type="ARBA" id="ARBA00022989"/>
    </source>
</evidence>
<evidence type="ECO:0000256" key="6">
    <source>
        <dbReference type="ARBA" id="ARBA00022692"/>
    </source>
</evidence>
<protein>
    <recommendedName>
        <fullName evidence="5">UDP-N-acetylglucosamine transferase subunit ALG14</fullName>
    </recommendedName>
    <alternativeName>
        <fullName evidence="10">Asparagine-linked glycosylation protein 14</fullName>
    </alternativeName>
</protein>
<evidence type="ECO:0000256" key="4">
    <source>
        <dbReference type="ARBA" id="ARBA00011335"/>
    </source>
</evidence>
<dbReference type="InterPro" id="IPR013969">
    <property type="entry name" value="Oligosacch_biosynth_Alg14"/>
</dbReference>
<evidence type="ECO:0000256" key="7">
    <source>
        <dbReference type="ARBA" id="ARBA00022824"/>
    </source>
</evidence>
<dbReference type="STRING" id="5286.A0A0K3CDH6"/>
<dbReference type="PANTHER" id="PTHR12154:SF4">
    <property type="entry name" value="UDP-N-ACETYLGLUCOSAMINE TRANSFERASE SUBUNIT ALG14 HOMOLOG"/>
    <property type="match status" value="1"/>
</dbReference>
<dbReference type="EMBL" id="LCTV02000005">
    <property type="protein sequence ID" value="PRQ75148.1"/>
    <property type="molecule type" value="Genomic_DNA"/>
</dbReference>
<accession>A0A0K3CDH6</accession>
<proteinExistence type="inferred from homology"/>
<dbReference type="GO" id="GO:0031965">
    <property type="term" value="C:nuclear membrane"/>
    <property type="evidence" value="ECO:0007669"/>
    <property type="project" value="UniProtKB-SubCell"/>
</dbReference>
<dbReference type="GO" id="GO:0043541">
    <property type="term" value="C:UDP-N-acetylglucosamine transferase complex"/>
    <property type="evidence" value="ECO:0007669"/>
    <property type="project" value="TreeGrafter"/>
</dbReference>
<dbReference type="OrthoDB" id="17098at2759"/>
<dbReference type="Proteomes" id="UP000239560">
    <property type="component" value="Unassembled WGS sequence"/>
</dbReference>
<dbReference type="Pfam" id="PF08660">
    <property type="entry name" value="Alg14"/>
    <property type="match status" value="1"/>
</dbReference>
<dbReference type="Proteomes" id="UP000199069">
    <property type="component" value="Unassembled WGS sequence"/>
</dbReference>
<dbReference type="GO" id="GO:0004577">
    <property type="term" value="F:N-acetylglucosaminyldiphosphodolichol N-acetylglucosaminyltransferase activity"/>
    <property type="evidence" value="ECO:0007669"/>
    <property type="project" value="TreeGrafter"/>
</dbReference>
<evidence type="ECO:0000256" key="1">
    <source>
        <dbReference type="ARBA" id="ARBA00004389"/>
    </source>
</evidence>
<dbReference type="PANTHER" id="PTHR12154">
    <property type="entry name" value="GLYCOSYL TRANSFERASE-RELATED"/>
    <property type="match status" value="1"/>
</dbReference>
<gene>
    <name evidence="11" type="primary">FGENESH: predicted gene_5.369</name>
    <name evidence="12" type="ORF">AAT19DRAFT_14170</name>
    <name evidence="11" type="ORF">BN2166_0028240</name>
</gene>
<comment type="subcellular location">
    <subcellularLocation>
        <location evidence="1">Endoplasmic reticulum membrane</location>
        <topology evidence="1">Single-pass membrane protein</topology>
    </subcellularLocation>
    <subcellularLocation>
        <location evidence="2">Nucleus membrane</location>
        <topology evidence="2">Single-pass membrane protein</topology>
    </subcellularLocation>
</comment>
<dbReference type="Gene3D" id="3.40.50.2000">
    <property type="entry name" value="Glycogen Phosphorylase B"/>
    <property type="match status" value="1"/>
</dbReference>
<sequence length="323" mass="36026">MAGGKEGVDQAQAPLASNARRRCERWYSLALTVIEAGYCIQGPANAASTGRLAVLEDLDGVRILLTPLPSTPRHAMLAPLDWRGLRLATASLVLVTALTAARLLQVVVRIHTPSRPPHRRQTDEGTLAVFLGSGGHTAEMMRLVAHLDWRRFSRRTWIISSGDTLSEAKALALEKQIGTGEFRILRIPRARRVHQSYLTSPFTTLYSLAYCLWHIAIAPLLDSRRRRVFADVVLLNGPGSCVPITCAAFLPRLLSLPSPALIYVESLARTRRLSLSAKLVRPFVDRFFVQWDSLRDELVKKEKAKGLGRWRLKARVECQGWLV</sequence>
<keyword evidence="11" id="KW-0808">Transferase</keyword>
<evidence type="ECO:0000256" key="9">
    <source>
        <dbReference type="ARBA" id="ARBA00023136"/>
    </source>
</evidence>
<evidence type="ECO:0000256" key="10">
    <source>
        <dbReference type="ARBA" id="ARBA00032062"/>
    </source>
</evidence>
<evidence type="ECO:0000313" key="12">
    <source>
        <dbReference type="EMBL" id="PRQ75148.1"/>
    </source>
</evidence>
<dbReference type="AlphaFoldDB" id="A0A0K3CDH6"/>
<evidence type="ECO:0000313" key="14">
    <source>
        <dbReference type="Proteomes" id="UP000239560"/>
    </source>
</evidence>
<keyword evidence="8" id="KW-1133">Transmembrane helix</keyword>
<dbReference type="EMBL" id="CWKI01000005">
    <property type="protein sequence ID" value="CTR06963.1"/>
    <property type="molecule type" value="Genomic_DNA"/>
</dbReference>
<name>A0A0K3CDH6_RHOTO</name>
<reference evidence="12 14" key="2">
    <citation type="journal article" date="2018" name="Elife">
        <title>Functional genomics of lipid metabolism in the oleaginous yeast Rhodosporidium toruloides.</title>
        <authorList>
            <person name="Coradetti S.T."/>
            <person name="Pinel D."/>
            <person name="Geiselman G."/>
            <person name="Ito M."/>
            <person name="Mondo S."/>
            <person name="Reilly M.C."/>
            <person name="Cheng Y.F."/>
            <person name="Bauer S."/>
            <person name="Grigoriev I."/>
            <person name="Gladden J.M."/>
            <person name="Simmons B.A."/>
            <person name="Brem R."/>
            <person name="Arkin A.P."/>
            <person name="Skerker J.M."/>
        </authorList>
    </citation>
    <scope>NUCLEOTIDE SEQUENCE [LARGE SCALE GENOMIC DNA]</scope>
    <source>
        <strain evidence="12 14">NBRC 0880</strain>
    </source>
</reference>
<evidence type="ECO:0000256" key="2">
    <source>
        <dbReference type="ARBA" id="ARBA00004590"/>
    </source>
</evidence>
<dbReference type="GO" id="GO:0006488">
    <property type="term" value="P:dolichol-linked oligosaccharide biosynthetic process"/>
    <property type="evidence" value="ECO:0007669"/>
    <property type="project" value="InterPro"/>
</dbReference>
<comment type="subunit">
    <text evidence="4">Heterodimer with ALG13 to form a functional enzyme.</text>
</comment>
<keyword evidence="6" id="KW-0812">Transmembrane</keyword>